<dbReference type="Pfam" id="PF10723">
    <property type="entry name" value="RepB-RCR_reg"/>
    <property type="match status" value="1"/>
</dbReference>
<comment type="caution">
    <text evidence="7">The sequence shown here is derived from an EMBL/GenBank/DDBJ whole genome shotgun (WGS) entry which is preliminary data.</text>
</comment>
<dbReference type="GO" id="GO:0006355">
    <property type="term" value="P:regulation of DNA-templated transcription"/>
    <property type="evidence" value="ECO:0007669"/>
    <property type="project" value="InterPro"/>
</dbReference>
<keyword evidence="5" id="KW-0804">Transcription</keyword>
<evidence type="ECO:0000256" key="6">
    <source>
        <dbReference type="ARBA" id="ARBA00031853"/>
    </source>
</evidence>
<name>A0A1E7Z4Q3_9GAMM</name>
<evidence type="ECO:0000256" key="2">
    <source>
        <dbReference type="ARBA" id="ARBA00022689"/>
    </source>
</evidence>
<keyword evidence="1" id="KW-0678">Repressor</keyword>
<evidence type="ECO:0000313" key="7">
    <source>
        <dbReference type="EMBL" id="OFC63767.1"/>
    </source>
</evidence>
<keyword evidence="2" id="KW-0615">Plasmid copy control</keyword>
<dbReference type="EMBL" id="MAYS01000033">
    <property type="protein sequence ID" value="OFC63767.1"/>
    <property type="molecule type" value="Genomic_DNA"/>
</dbReference>
<evidence type="ECO:0000256" key="4">
    <source>
        <dbReference type="ARBA" id="ARBA00023125"/>
    </source>
</evidence>
<proteinExistence type="predicted"/>
<gene>
    <name evidence="7" type="ORF">BBW68_04105</name>
</gene>
<organism evidence="7 8">
    <name type="scientific">Candidatus Erwinia dacicola</name>
    <dbReference type="NCBI Taxonomy" id="252393"/>
    <lineage>
        <taxon>Bacteria</taxon>
        <taxon>Pseudomonadati</taxon>
        <taxon>Pseudomonadota</taxon>
        <taxon>Gammaproteobacteria</taxon>
        <taxon>Enterobacterales</taxon>
        <taxon>Erwiniaceae</taxon>
        <taxon>Erwinia</taxon>
    </lineage>
</organism>
<evidence type="ECO:0000313" key="8">
    <source>
        <dbReference type="Proteomes" id="UP000243534"/>
    </source>
</evidence>
<dbReference type="SUPFAM" id="SSF47598">
    <property type="entry name" value="Ribbon-helix-helix"/>
    <property type="match status" value="1"/>
</dbReference>
<dbReference type="InterPro" id="IPR019661">
    <property type="entry name" value="RepA2"/>
</dbReference>
<dbReference type="InterPro" id="IPR013321">
    <property type="entry name" value="Arc_rbn_hlx_hlx"/>
</dbReference>
<reference evidence="7 8" key="1">
    <citation type="submission" date="2016-07" db="EMBL/GenBank/DDBJ databases">
        <authorList>
            <person name="Yuval B."/>
        </authorList>
    </citation>
    <scope>NUCLEOTIDE SEQUENCE [LARGE SCALE GENOMIC DNA]</scope>
    <source>
        <strain evidence="7 8">IL</strain>
    </source>
</reference>
<dbReference type="Proteomes" id="UP000243534">
    <property type="component" value="Unassembled WGS sequence"/>
</dbReference>
<dbReference type="AlphaFoldDB" id="A0A1E7Z4Q3"/>
<dbReference type="InterPro" id="IPR010985">
    <property type="entry name" value="Ribbon_hlx_hlx"/>
</dbReference>
<dbReference type="GO" id="GO:0006276">
    <property type="term" value="P:plasmid maintenance"/>
    <property type="evidence" value="ECO:0007669"/>
    <property type="project" value="UniProtKB-KW"/>
</dbReference>
<protein>
    <recommendedName>
        <fullName evidence="6">Protein CopB</fullName>
    </recommendedName>
</protein>
<evidence type="ECO:0000256" key="3">
    <source>
        <dbReference type="ARBA" id="ARBA00023015"/>
    </source>
</evidence>
<sequence>MSDQNEKKEKREYRKGEPLTQVEHNKRLIAKRSASHKILRAFVPRDVVDQFKQVCHARGETMQDVIAGLMEGYVEEFRE</sequence>
<accession>A0A1E7Z4Q3</accession>
<evidence type="ECO:0000256" key="5">
    <source>
        <dbReference type="ARBA" id="ARBA00023163"/>
    </source>
</evidence>
<evidence type="ECO:0000256" key="1">
    <source>
        <dbReference type="ARBA" id="ARBA00022491"/>
    </source>
</evidence>
<keyword evidence="4" id="KW-0238">DNA-binding</keyword>
<keyword evidence="3" id="KW-0805">Transcription regulation</keyword>
<dbReference type="GO" id="GO:0043565">
    <property type="term" value="F:sequence-specific DNA binding"/>
    <property type="evidence" value="ECO:0007669"/>
    <property type="project" value="UniProtKB-ARBA"/>
</dbReference>
<dbReference type="Gene3D" id="1.10.1220.10">
    <property type="entry name" value="Met repressor-like"/>
    <property type="match status" value="1"/>
</dbReference>